<keyword evidence="1" id="KW-0732">Signal</keyword>
<dbReference type="Gene3D" id="2.70.220.10">
    <property type="entry name" value="Ganglioside GM2 activator"/>
    <property type="match status" value="1"/>
</dbReference>
<dbReference type="GO" id="GO:0009898">
    <property type="term" value="C:cytoplasmic side of plasma membrane"/>
    <property type="evidence" value="ECO:0007669"/>
    <property type="project" value="TreeGrafter"/>
</dbReference>
<proteinExistence type="predicted"/>
<accession>A0A401QEI8</accession>
<dbReference type="GO" id="GO:0005319">
    <property type="term" value="F:lipid transporter activity"/>
    <property type="evidence" value="ECO:0007669"/>
    <property type="project" value="TreeGrafter"/>
</dbReference>
<name>A0A401QEI8_SCYTO</name>
<dbReference type="SUPFAM" id="SSF63707">
    <property type="entry name" value="Ganglioside M2 (gm2) activator"/>
    <property type="match status" value="1"/>
</dbReference>
<dbReference type="OMA" id="ANCDEAK"/>
<evidence type="ECO:0000313" key="3">
    <source>
        <dbReference type="EMBL" id="GCB83773.1"/>
    </source>
</evidence>
<dbReference type="AlphaFoldDB" id="A0A401QEI8"/>
<feature type="domain" description="MD-2-related lipid-recognition" evidence="2">
    <location>
        <begin position="12"/>
        <end position="121"/>
    </location>
</feature>
<dbReference type="GO" id="GO:0006689">
    <property type="term" value="P:ganglioside catabolic process"/>
    <property type="evidence" value="ECO:0007669"/>
    <property type="project" value="InterPro"/>
</dbReference>
<dbReference type="PANTHER" id="PTHR17357">
    <property type="entry name" value="GM2 GANGLIOSIDE ACTIVATOR PROTEIN"/>
    <property type="match status" value="1"/>
</dbReference>
<dbReference type="PANTHER" id="PTHR17357:SF0">
    <property type="entry name" value="GANGLIOSIDE GM2 ACTIVATOR"/>
    <property type="match status" value="1"/>
</dbReference>
<evidence type="ECO:0000313" key="4">
    <source>
        <dbReference type="Proteomes" id="UP000288216"/>
    </source>
</evidence>
<dbReference type="InterPro" id="IPR003172">
    <property type="entry name" value="ML_dom"/>
</dbReference>
<protein>
    <recommendedName>
        <fullName evidence="2">MD-2-related lipid-recognition domain-containing protein</fullName>
    </recommendedName>
</protein>
<dbReference type="InterPro" id="IPR036846">
    <property type="entry name" value="GM2-AP_sf"/>
</dbReference>
<dbReference type="OrthoDB" id="6409159at2759"/>
<dbReference type="Pfam" id="PF02221">
    <property type="entry name" value="E1_DerP2_DerF2"/>
    <property type="match status" value="1"/>
</dbReference>
<evidence type="ECO:0000259" key="2">
    <source>
        <dbReference type="Pfam" id="PF02221"/>
    </source>
</evidence>
<dbReference type="Proteomes" id="UP000288216">
    <property type="component" value="Unassembled WGS sequence"/>
</dbReference>
<dbReference type="GO" id="GO:0008047">
    <property type="term" value="F:enzyme activator activity"/>
    <property type="evidence" value="ECO:0007669"/>
    <property type="project" value="InterPro"/>
</dbReference>
<comment type="caution">
    <text evidence="3">The sequence shown here is derived from an EMBL/GenBank/DDBJ whole genome shotgun (WGS) entry which is preliminary data.</text>
</comment>
<keyword evidence="4" id="KW-1185">Reference proteome</keyword>
<dbReference type="STRING" id="75743.A0A401QEI8"/>
<dbReference type="InterPro" id="IPR028996">
    <property type="entry name" value="GM2-AP"/>
</dbReference>
<gene>
    <name evidence="3" type="ORF">scyTo_0024105</name>
</gene>
<reference evidence="3 4" key="1">
    <citation type="journal article" date="2018" name="Nat. Ecol. Evol.">
        <title>Shark genomes provide insights into elasmobranch evolution and the origin of vertebrates.</title>
        <authorList>
            <person name="Hara Y"/>
            <person name="Yamaguchi K"/>
            <person name="Onimaru K"/>
            <person name="Kadota M"/>
            <person name="Koyanagi M"/>
            <person name="Keeley SD"/>
            <person name="Tatsumi K"/>
            <person name="Tanaka K"/>
            <person name="Motone F"/>
            <person name="Kageyama Y"/>
            <person name="Nozu R"/>
            <person name="Adachi N"/>
            <person name="Nishimura O"/>
            <person name="Nakagawa R"/>
            <person name="Tanegashima C"/>
            <person name="Kiyatake I"/>
            <person name="Matsumoto R"/>
            <person name="Murakumo K"/>
            <person name="Nishida K"/>
            <person name="Terakita A"/>
            <person name="Kuratani S"/>
            <person name="Sato K"/>
            <person name="Hyodo S Kuraku.S."/>
        </authorList>
    </citation>
    <scope>NUCLEOTIDE SEQUENCE [LARGE SCALE GENOMIC DNA]</scope>
</reference>
<organism evidence="3 4">
    <name type="scientific">Scyliorhinus torazame</name>
    <name type="common">Cloudy catshark</name>
    <name type="synonym">Catulus torazame</name>
    <dbReference type="NCBI Taxonomy" id="75743"/>
    <lineage>
        <taxon>Eukaryota</taxon>
        <taxon>Metazoa</taxon>
        <taxon>Chordata</taxon>
        <taxon>Craniata</taxon>
        <taxon>Vertebrata</taxon>
        <taxon>Chondrichthyes</taxon>
        <taxon>Elasmobranchii</taxon>
        <taxon>Galeomorphii</taxon>
        <taxon>Galeoidea</taxon>
        <taxon>Carcharhiniformes</taxon>
        <taxon>Scyliorhinidae</taxon>
        <taxon>Scyliorhinus</taxon>
    </lineage>
</organism>
<evidence type="ECO:0000256" key="1">
    <source>
        <dbReference type="ARBA" id="ARBA00022729"/>
    </source>
</evidence>
<feature type="non-terminal residue" evidence="3">
    <location>
        <position position="121"/>
    </location>
</feature>
<dbReference type="EMBL" id="BFAA01039432">
    <property type="protein sequence ID" value="GCB83773.1"/>
    <property type="molecule type" value="Genomic_DNA"/>
</dbReference>
<sequence length="121" mass="13145">MLRLHPWKYHASFSWANCGNGKDPAILKTLSIQPDPISIPGDLKASAVGSTAINLVAPLKVNLTLNKEVSGIWVRIPCVEEIGSCVYDDVCQLLDQAIPPGENCPEPLYTYGLPCHCPFKA</sequence>